<organism evidence="1 3">
    <name type="scientific">Cercospora beticola</name>
    <name type="common">Sugarbeet leaf spot fungus</name>
    <dbReference type="NCBI Taxonomy" id="122368"/>
    <lineage>
        <taxon>Eukaryota</taxon>
        <taxon>Fungi</taxon>
        <taxon>Dikarya</taxon>
        <taxon>Ascomycota</taxon>
        <taxon>Pezizomycotina</taxon>
        <taxon>Dothideomycetes</taxon>
        <taxon>Dothideomycetidae</taxon>
        <taxon>Mycosphaerellales</taxon>
        <taxon>Mycosphaerellaceae</taxon>
        <taxon>Cercospora</taxon>
    </lineage>
</organism>
<protein>
    <recommendedName>
        <fullName evidence="5">MalT-like TPR region domain-containing protein</fullName>
    </recommendedName>
</protein>
<evidence type="ECO:0000313" key="3">
    <source>
        <dbReference type="Proteomes" id="UP000230605"/>
    </source>
</evidence>
<reference evidence="1 3" key="1">
    <citation type="submission" date="2015-10" db="EMBL/GenBank/DDBJ databases">
        <title>The cercosporin biosynthetic gene cluster was horizontally transferred to several fungal lineages and shown to be expanded in Cercospora beticola based on microsynteny with recipient genomes.</title>
        <authorList>
            <person name="De Jonge R."/>
            <person name="Ebert M.K."/>
            <person name="Suttle J.C."/>
            <person name="Jurick Ii W.M."/>
            <person name="Secor G.A."/>
            <person name="Thomma B.P."/>
            <person name="Van De Peer Y."/>
            <person name="Bolton M.D."/>
        </authorList>
    </citation>
    <scope>NUCLEOTIDE SEQUENCE [LARGE SCALE GENOMIC DNA]</scope>
    <source>
        <strain evidence="1 3">09-40</strain>
    </source>
</reference>
<sequence length="502" mass="55924">MAYWGIAYSIGPNYNKAWSLFDEEDRLLSTRKAKEAMARALQLAGNATFAEQGLILALTARFPPTDETLDDFACFDRAYADAMRPIYQGCPDDVDVAALFAEALMCMTPRGLWNLDTGEPTGDHVLEARRVIEGAFDSVKGINHPAHCHLYIHLLEMSPFPELALPAANRLRGMIPEASHMLHMPTHIDAAIGDYRRAIDSNEQAIMADDKYFAMTNGPIFYQVYRVHYVSAKLYSAMMSGRLQDSLAAANKLEQIITRELLTTTKLNMANWVEAQLGSRAHVLIRFGRWEDILRLELPTVPYLYSATTAVIHYAKGIAFSALSRIEEAEESQRKFEVARSMVPAGRLNSPPVRQNDILGVASAMLAGELEYRKGNFDAAFATLREAARREDNLAYSDPPPWMQPVRHALGGLLLEQGRIEEAERAYREDLGLAEGFPRRKAKLNNVWGLHGLHETLIRAGKVEEAVLMEPELNLALDFADVDVNVSCYCRLTSAAGRGCCA</sequence>
<dbReference type="SUPFAM" id="SSF48452">
    <property type="entry name" value="TPR-like"/>
    <property type="match status" value="1"/>
</dbReference>
<gene>
    <name evidence="1" type="ORF">CB0940_03649</name>
    <name evidence="2" type="ORF">RHO25_005449</name>
</gene>
<accession>A0A2G5I527</accession>
<evidence type="ECO:0008006" key="5">
    <source>
        <dbReference type="Google" id="ProtNLM"/>
    </source>
</evidence>
<evidence type="ECO:0000313" key="2">
    <source>
        <dbReference type="EMBL" id="WPB00829.1"/>
    </source>
</evidence>
<dbReference type="EMBL" id="CP134186">
    <property type="protein sequence ID" value="WPB00829.1"/>
    <property type="molecule type" value="Genomic_DNA"/>
</dbReference>
<evidence type="ECO:0000313" key="4">
    <source>
        <dbReference type="Proteomes" id="UP001302367"/>
    </source>
</evidence>
<name>A0A2G5I527_CERBT</name>
<dbReference type="EMBL" id="LKMD01000101">
    <property type="protein sequence ID" value="PIA99909.1"/>
    <property type="molecule type" value="Genomic_DNA"/>
</dbReference>
<dbReference type="OrthoDB" id="414774at2759"/>
<reference evidence="2 4" key="2">
    <citation type="submission" date="2023-09" db="EMBL/GenBank/DDBJ databases">
        <title>Complete-Gapless Cercospora beticola genome.</title>
        <authorList>
            <person name="Wyatt N.A."/>
            <person name="Spanner R.E."/>
            <person name="Bolton M.D."/>
        </authorList>
    </citation>
    <scope>NUCLEOTIDE SEQUENCE [LARGE SCALE GENOMIC DNA]</scope>
    <source>
        <strain evidence="2">Cb09-40</strain>
    </source>
</reference>
<dbReference type="PANTHER" id="PTHR45588">
    <property type="entry name" value="TPR DOMAIN-CONTAINING PROTEIN"/>
    <property type="match status" value="1"/>
</dbReference>
<dbReference type="Proteomes" id="UP001302367">
    <property type="component" value="Chromosome 3"/>
</dbReference>
<dbReference type="PANTHER" id="PTHR45588:SF1">
    <property type="entry name" value="WW DOMAIN-CONTAINING PROTEIN"/>
    <property type="match status" value="1"/>
</dbReference>
<dbReference type="Proteomes" id="UP000230605">
    <property type="component" value="Chromosome 3"/>
</dbReference>
<dbReference type="Gene3D" id="1.25.40.10">
    <property type="entry name" value="Tetratricopeptide repeat domain"/>
    <property type="match status" value="1"/>
</dbReference>
<proteinExistence type="predicted"/>
<evidence type="ECO:0000313" key="1">
    <source>
        <dbReference type="EMBL" id="PIA99909.1"/>
    </source>
</evidence>
<dbReference type="AlphaFoldDB" id="A0A2G5I527"/>
<keyword evidence="4" id="KW-1185">Reference proteome</keyword>
<dbReference type="InterPro" id="IPR011990">
    <property type="entry name" value="TPR-like_helical_dom_sf"/>
</dbReference>